<dbReference type="Pfam" id="PF00069">
    <property type="entry name" value="Pkinase"/>
    <property type="match status" value="1"/>
</dbReference>
<evidence type="ECO:0000256" key="2">
    <source>
        <dbReference type="ARBA" id="ARBA00022527"/>
    </source>
</evidence>
<proteinExistence type="predicted"/>
<evidence type="ECO:0000313" key="10">
    <source>
        <dbReference type="EnsemblPlants" id="TuG1812S0003043800.01.T01"/>
    </source>
</evidence>
<reference evidence="11" key="1">
    <citation type="journal article" date="2013" name="Nature">
        <title>Draft genome of the wheat A-genome progenitor Triticum urartu.</title>
        <authorList>
            <person name="Ling H.Q."/>
            <person name="Zhao S."/>
            <person name="Liu D."/>
            <person name="Wang J."/>
            <person name="Sun H."/>
            <person name="Zhang C."/>
            <person name="Fan H."/>
            <person name="Li D."/>
            <person name="Dong L."/>
            <person name="Tao Y."/>
            <person name="Gao C."/>
            <person name="Wu H."/>
            <person name="Li Y."/>
            <person name="Cui Y."/>
            <person name="Guo X."/>
            <person name="Zheng S."/>
            <person name="Wang B."/>
            <person name="Yu K."/>
            <person name="Liang Q."/>
            <person name="Yang W."/>
            <person name="Lou X."/>
            <person name="Chen J."/>
            <person name="Feng M."/>
            <person name="Jian J."/>
            <person name="Zhang X."/>
            <person name="Luo G."/>
            <person name="Jiang Y."/>
            <person name="Liu J."/>
            <person name="Wang Z."/>
            <person name="Sha Y."/>
            <person name="Zhang B."/>
            <person name="Wu H."/>
            <person name="Tang D."/>
            <person name="Shen Q."/>
            <person name="Xue P."/>
            <person name="Zou S."/>
            <person name="Wang X."/>
            <person name="Liu X."/>
            <person name="Wang F."/>
            <person name="Yang Y."/>
            <person name="An X."/>
            <person name="Dong Z."/>
            <person name="Zhang K."/>
            <person name="Zhang X."/>
            <person name="Luo M.C."/>
            <person name="Dvorak J."/>
            <person name="Tong Y."/>
            <person name="Wang J."/>
            <person name="Yang H."/>
            <person name="Li Z."/>
            <person name="Wang D."/>
            <person name="Zhang A."/>
            <person name="Wang J."/>
        </authorList>
    </citation>
    <scope>NUCLEOTIDE SEQUENCE</scope>
    <source>
        <strain evidence="11">cv. G1812</strain>
    </source>
</reference>
<dbReference type="AlphaFoldDB" id="A0A8R7RAS7"/>
<evidence type="ECO:0000256" key="6">
    <source>
        <dbReference type="ARBA" id="ARBA00022840"/>
    </source>
</evidence>
<dbReference type="EnsemblPlants" id="TuG1812S0003043800.01.T01">
    <property type="protein sequence ID" value="TuG1812S0003043800.01.T01"/>
    <property type="gene ID" value="TuG1812S0003043800.01"/>
</dbReference>
<dbReference type="InterPro" id="IPR000719">
    <property type="entry name" value="Prot_kinase_dom"/>
</dbReference>
<comment type="catalytic activity">
    <reaction evidence="7">
        <text>L-threonyl-[protein] + ATP = O-phospho-L-threonyl-[protein] + ADP + H(+)</text>
        <dbReference type="Rhea" id="RHEA:46608"/>
        <dbReference type="Rhea" id="RHEA-COMP:11060"/>
        <dbReference type="Rhea" id="RHEA-COMP:11605"/>
        <dbReference type="ChEBI" id="CHEBI:15378"/>
        <dbReference type="ChEBI" id="CHEBI:30013"/>
        <dbReference type="ChEBI" id="CHEBI:30616"/>
        <dbReference type="ChEBI" id="CHEBI:61977"/>
        <dbReference type="ChEBI" id="CHEBI:456216"/>
        <dbReference type="EC" id="2.7.11.1"/>
    </reaction>
</comment>
<keyword evidence="3" id="KW-0808">Transferase</keyword>
<sequence>MAKKLKHGCSSWGTIFAGTCGYIAPELSSTMVLTEKCDVYSFGVVALEVVMGRHPGDLLLPFFCRTEQPGEFQDILDQRVTAPSTTDEKGVFLVALVAFACLQIKPKARPTMQQVYQALTNRNHRGLMLRPLHEISLQDLHDYCGTVKNI</sequence>
<evidence type="ECO:0000256" key="4">
    <source>
        <dbReference type="ARBA" id="ARBA00022741"/>
    </source>
</evidence>
<keyword evidence="6" id="KW-0067">ATP-binding</keyword>
<evidence type="ECO:0000256" key="1">
    <source>
        <dbReference type="ARBA" id="ARBA00012513"/>
    </source>
</evidence>
<dbReference type="InterPro" id="IPR011009">
    <property type="entry name" value="Kinase-like_dom_sf"/>
</dbReference>
<dbReference type="Proteomes" id="UP000015106">
    <property type="component" value="Unassembled WGS sequence"/>
</dbReference>
<feature type="domain" description="Protein kinase" evidence="9">
    <location>
        <begin position="1"/>
        <end position="127"/>
    </location>
</feature>
<protein>
    <recommendedName>
        <fullName evidence="1">non-specific serine/threonine protein kinase</fullName>
        <ecNumber evidence="1">2.7.11.1</ecNumber>
    </recommendedName>
</protein>
<evidence type="ECO:0000313" key="11">
    <source>
        <dbReference type="Proteomes" id="UP000015106"/>
    </source>
</evidence>
<evidence type="ECO:0000256" key="8">
    <source>
        <dbReference type="ARBA" id="ARBA00048679"/>
    </source>
</evidence>
<organism evidence="10 11">
    <name type="scientific">Triticum urartu</name>
    <name type="common">Red wild einkorn</name>
    <name type="synonym">Crithodium urartu</name>
    <dbReference type="NCBI Taxonomy" id="4572"/>
    <lineage>
        <taxon>Eukaryota</taxon>
        <taxon>Viridiplantae</taxon>
        <taxon>Streptophyta</taxon>
        <taxon>Embryophyta</taxon>
        <taxon>Tracheophyta</taxon>
        <taxon>Spermatophyta</taxon>
        <taxon>Magnoliopsida</taxon>
        <taxon>Liliopsida</taxon>
        <taxon>Poales</taxon>
        <taxon>Poaceae</taxon>
        <taxon>BOP clade</taxon>
        <taxon>Pooideae</taxon>
        <taxon>Triticodae</taxon>
        <taxon>Triticeae</taxon>
        <taxon>Triticinae</taxon>
        <taxon>Triticum</taxon>
    </lineage>
</organism>
<dbReference type="SUPFAM" id="SSF56112">
    <property type="entry name" value="Protein kinase-like (PK-like)"/>
    <property type="match status" value="1"/>
</dbReference>
<keyword evidence="4" id="KW-0547">Nucleotide-binding</keyword>
<evidence type="ECO:0000256" key="3">
    <source>
        <dbReference type="ARBA" id="ARBA00022679"/>
    </source>
</evidence>
<name>A0A8R7RAS7_TRIUA</name>
<dbReference type="Gene3D" id="1.10.510.10">
    <property type="entry name" value="Transferase(Phosphotransferase) domain 1"/>
    <property type="match status" value="1"/>
</dbReference>
<dbReference type="EC" id="2.7.11.1" evidence="1"/>
<evidence type="ECO:0000259" key="9">
    <source>
        <dbReference type="PROSITE" id="PS50011"/>
    </source>
</evidence>
<keyword evidence="2" id="KW-0723">Serine/threonine-protein kinase</keyword>
<dbReference type="InterPro" id="IPR051420">
    <property type="entry name" value="Ser_Thr_Kinases_DiverseReg"/>
</dbReference>
<keyword evidence="11" id="KW-1185">Reference proteome</keyword>
<accession>A0A8R7RAS7</accession>
<evidence type="ECO:0000256" key="5">
    <source>
        <dbReference type="ARBA" id="ARBA00022777"/>
    </source>
</evidence>
<dbReference type="GO" id="GO:0004674">
    <property type="term" value="F:protein serine/threonine kinase activity"/>
    <property type="evidence" value="ECO:0007669"/>
    <property type="project" value="UniProtKB-KW"/>
</dbReference>
<evidence type="ECO:0000256" key="7">
    <source>
        <dbReference type="ARBA" id="ARBA00047899"/>
    </source>
</evidence>
<dbReference type="GO" id="GO:0005524">
    <property type="term" value="F:ATP binding"/>
    <property type="evidence" value="ECO:0007669"/>
    <property type="project" value="UniProtKB-KW"/>
</dbReference>
<reference evidence="10" key="2">
    <citation type="submission" date="2022-06" db="UniProtKB">
        <authorList>
            <consortium name="EnsemblPlants"/>
        </authorList>
    </citation>
    <scope>IDENTIFICATION</scope>
</reference>
<dbReference type="Gramene" id="TuG1812S0003043800.01.T01">
    <property type="protein sequence ID" value="TuG1812S0003043800.01.T01"/>
    <property type="gene ID" value="TuG1812S0003043800.01"/>
</dbReference>
<dbReference type="PANTHER" id="PTHR48005:SF16">
    <property type="entry name" value="MDIS1-INTERACTING RECEPTOR LIKE KINASE 2-LIKE ISOFORM X1"/>
    <property type="match status" value="1"/>
</dbReference>
<keyword evidence="5" id="KW-0418">Kinase</keyword>
<comment type="catalytic activity">
    <reaction evidence="8">
        <text>L-seryl-[protein] + ATP = O-phospho-L-seryl-[protein] + ADP + H(+)</text>
        <dbReference type="Rhea" id="RHEA:17989"/>
        <dbReference type="Rhea" id="RHEA-COMP:9863"/>
        <dbReference type="Rhea" id="RHEA-COMP:11604"/>
        <dbReference type="ChEBI" id="CHEBI:15378"/>
        <dbReference type="ChEBI" id="CHEBI:29999"/>
        <dbReference type="ChEBI" id="CHEBI:30616"/>
        <dbReference type="ChEBI" id="CHEBI:83421"/>
        <dbReference type="ChEBI" id="CHEBI:456216"/>
        <dbReference type="EC" id="2.7.11.1"/>
    </reaction>
</comment>
<dbReference type="PANTHER" id="PTHR48005">
    <property type="entry name" value="LEUCINE RICH REPEAT KINASE 2"/>
    <property type="match status" value="1"/>
</dbReference>
<dbReference type="PROSITE" id="PS50011">
    <property type="entry name" value="PROTEIN_KINASE_DOM"/>
    <property type="match status" value="1"/>
</dbReference>